<proteinExistence type="predicted"/>
<feature type="region of interest" description="Disordered" evidence="1">
    <location>
        <begin position="1"/>
        <end position="39"/>
    </location>
</feature>
<name>A0A382KEN3_9ZZZZ</name>
<sequence length="39" mass="4297">MQAGQYDSDPDISSPDTGRRRLRGFFAPGKPLAESEKSK</sequence>
<dbReference type="EMBL" id="UINC01080162">
    <property type="protein sequence ID" value="SVC22848.1"/>
    <property type="molecule type" value="Genomic_DNA"/>
</dbReference>
<organism evidence="2">
    <name type="scientific">marine metagenome</name>
    <dbReference type="NCBI Taxonomy" id="408172"/>
    <lineage>
        <taxon>unclassified sequences</taxon>
        <taxon>metagenomes</taxon>
        <taxon>ecological metagenomes</taxon>
    </lineage>
</organism>
<protein>
    <submittedName>
        <fullName evidence="2">Uncharacterized protein</fullName>
    </submittedName>
</protein>
<gene>
    <name evidence="2" type="ORF">METZ01_LOCUS275702</name>
</gene>
<evidence type="ECO:0000313" key="2">
    <source>
        <dbReference type="EMBL" id="SVC22848.1"/>
    </source>
</evidence>
<reference evidence="2" key="1">
    <citation type="submission" date="2018-05" db="EMBL/GenBank/DDBJ databases">
        <authorList>
            <person name="Lanie J.A."/>
            <person name="Ng W.-L."/>
            <person name="Kazmierczak K.M."/>
            <person name="Andrzejewski T.M."/>
            <person name="Davidsen T.M."/>
            <person name="Wayne K.J."/>
            <person name="Tettelin H."/>
            <person name="Glass J.I."/>
            <person name="Rusch D."/>
            <person name="Podicherti R."/>
            <person name="Tsui H.-C.T."/>
            <person name="Winkler M.E."/>
        </authorList>
    </citation>
    <scope>NUCLEOTIDE SEQUENCE</scope>
</reference>
<evidence type="ECO:0000256" key="1">
    <source>
        <dbReference type="SAM" id="MobiDB-lite"/>
    </source>
</evidence>
<dbReference type="AlphaFoldDB" id="A0A382KEN3"/>
<accession>A0A382KEN3</accession>